<dbReference type="CDD" id="cd07067">
    <property type="entry name" value="HP_PGM_like"/>
    <property type="match status" value="1"/>
</dbReference>
<dbReference type="GO" id="GO:0043755">
    <property type="term" value="F:alpha-ribazole phosphatase activity"/>
    <property type="evidence" value="ECO:0007669"/>
    <property type="project" value="UniProtKB-EC"/>
</dbReference>
<dbReference type="GO" id="GO:0005737">
    <property type="term" value="C:cytoplasm"/>
    <property type="evidence" value="ECO:0007669"/>
    <property type="project" value="TreeGrafter"/>
</dbReference>
<accession>A0A927MMB3</accession>
<dbReference type="SUPFAM" id="SSF53254">
    <property type="entry name" value="Phosphoglycerate mutase-like"/>
    <property type="match status" value="1"/>
</dbReference>
<dbReference type="Gene3D" id="3.40.50.1240">
    <property type="entry name" value="Phosphoglycerate mutase-like"/>
    <property type="match status" value="1"/>
</dbReference>
<proteinExistence type="predicted"/>
<evidence type="ECO:0000313" key="2">
    <source>
        <dbReference type="Proteomes" id="UP000658225"/>
    </source>
</evidence>
<dbReference type="EMBL" id="JADBEL010000016">
    <property type="protein sequence ID" value="MBE1555742.1"/>
    <property type="molecule type" value="Genomic_DNA"/>
</dbReference>
<protein>
    <submittedName>
        <fullName evidence="1">Alpha-ribazole phosphatase</fullName>
        <ecNumber evidence="1">3.1.3.73</ecNumber>
    </submittedName>
</protein>
<dbReference type="InterPro" id="IPR013078">
    <property type="entry name" value="His_Pase_superF_clade-1"/>
</dbReference>
<dbReference type="AlphaFoldDB" id="A0A927MMB3"/>
<dbReference type="RefSeq" id="WP_192599434.1">
    <property type="nucleotide sequence ID" value="NZ_JADBEL010000016.1"/>
</dbReference>
<keyword evidence="2" id="KW-1185">Reference proteome</keyword>
<keyword evidence="1" id="KW-0378">Hydrolase</keyword>
<reference evidence="1" key="1">
    <citation type="submission" date="2020-10" db="EMBL/GenBank/DDBJ databases">
        <title>Genomic Encyclopedia of Type Strains, Phase IV (KMG-IV): sequencing the most valuable type-strain genomes for metagenomic binning, comparative biology and taxonomic classification.</title>
        <authorList>
            <person name="Goeker M."/>
        </authorList>
    </citation>
    <scope>NUCLEOTIDE SEQUENCE</scope>
    <source>
        <strain evidence="1">DSM 13886</strain>
    </source>
</reference>
<dbReference type="PANTHER" id="PTHR48100">
    <property type="entry name" value="BROAD-SPECIFICITY PHOSPHATASE YOR283W-RELATED"/>
    <property type="match status" value="1"/>
</dbReference>
<organism evidence="1 2">
    <name type="scientific">Sporosarcina limicola</name>
    <dbReference type="NCBI Taxonomy" id="34101"/>
    <lineage>
        <taxon>Bacteria</taxon>
        <taxon>Bacillati</taxon>
        <taxon>Bacillota</taxon>
        <taxon>Bacilli</taxon>
        <taxon>Bacillales</taxon>
        <taxon>Caryophanaceae</taxon>
        <taxon>Sporosarcina</taxon>
    </lineage>
</organism>
<dbReference type="EC" id="3.1.3.73" evidence="1"/>
<evidence type="ECO:0000313" key="1">
    <source>
        <dbReference type="EMBL" id="MBE1555742.1"/>
    </source>
</evidence>
<comment type="caution">
    <text evidence="1">The sequence shown here is derived from an EMBL/GenBank/DDBJ whole genome shotgun (WGS) entry which is preliminary data.</text>
</comment>
<dbReference type="InterPro" id="IPR050275">
    <property type="entry name" value="PGM_Phosphatase"/>
</dbReference>
<dbReference type="PANTHER" id="PTHR48100:SF59">
    <property type="entry name" value="ADENOSYLCOBALAMIN_ALPHA-RIBAZOLE PHOSPHATASE"/>
    <property type="match status" value="1"/>
</dbReference>
<dbReference type="Pfam" id="PF00300">
    <property type="entry name" value="His_Phos_1"/>
    <property type="match status" value="1"/>
</dbReference>
<dbReference type="SMART" id="SM00855">
    <property type="entry name" value="PGAM"/>
    <property type="match status" value="1"/>
</dbReference>
<name>A0A927MMB3_9BACL</name>
<sequence>MADGYHINVVRHLPTAGNKQRKYIGWTDEPIVESAELHRCLAPGQFVYGSDLLRARQTAALYFPKAVYTADWRWRECNFGEFEGRTYADLERDMNYRNWIDDPCMFAPSGGESLRELEARVLSAHLELPNGSIVVTHGGPIRALLTKFSPTVKTFWSWEIPHGSGYRLEWENEQAFKEGTACTSISAVPIMAKETL</sequence>
<gene>
    <name evidence="1" type="ORF">H4683_002862</name>
</gene>
<dbReference type="InterPro" id="IPR029033">
    <property type="entry name" value="His_PPase_superfam"/>
</dbReference>
<dbReference type="Proteomes" id="UP000658225">
    <property type="component" value="Unassembled WGS sequence"/>
</dbReference>